<evidence type="ECO:0000313" key="1">
    <source>
        <dbReference type="EMBL" id="MCU6796732.1"/>
    </source>
</evidence>
<accession>A0ABT2UQA6</accession>
<name>A0ABT2UQA6_9BACL</name>
<comment type="caution">
    <text evidence="1">The sequence shown here is derived from an EMBL/GenBank/DDBJ whole genome shotgun (WGS) entry which is preliminary data.</text>
</comment>
<dbReference type="RefSeq" id="WP_076232295.1">
    <property type="nucleotide sequence ID" value="NZ_JAOQIO010000107.1"/>
</dbReference>
<dbReference type="InterPro" id="IPR021377">
    <property type="entry name" value="DUF3006"/>
</dbReference>
<keyword evidence="2" id="KW-1185">Reference proteome</keyword>
<dbReference type="EMBL" id="JAOQIO010000107">
    <property type="protein sequence ID" value="MCU6796732.1"/>
    <property type="molecule type" value="Genomic_DNA"/>
</dbReference>
<sequence>MKGIVDRIEGKYYVIEIAGVMTDVPRSQVAAGVKAGHAVEQQKGIWVTDAAATKERESRIKRLMKDVWAD</sequence>
<dbReference type="Proteomes" id="UP001652445">
    <property type="component" value="Unassembled WGS sequence"/>
</dbReference>
<proteinExistence type="predicted"/>
<reference evidence="1 2" key="1">
    <citation type="submission" date="2022-09" db="EMBL/GenBank/DDBJ databases">
        <authorList>
            <person name="Han X.L."/>
            <person name="Wang Q."/>
            <person name="Lu T."/>
        </authorList>
    </citation>
    <scope>NUCLEOTIDE SEQUENCE [LARGE SCALE GENOMIC DNA]</scope>
    <source>
        <strain evidence="1 2">WQ 127069</strain>
    </source>
</reference>
<gene>
    <name evidence="1" type="ORF">OB236_31860</name>
</gene>
<organism evidence="1 2">
    <name type="scientific">Paenibacillus baimaensis</name>
    <dbReference type="NCBI Taxonomy" id="2982185"/>
    <lineage>
        <taxon>Bacteria</taxon>
        <taxon>Bacillati</taxon>
        <taxon>Bacillota</taxon>
        <taxon>Bacilli</taxon>
        <taxon>Bacillales</taxon>
        <taxon>Paenibacillaceae</taxon>
        <taxon>Paenibacillus</taxon>
    </lineage>
</organism>
<protein>
    <submittedName>
        <fullName evidence="1">DUF3006 domain-containing protein</fullName>
    </submittedName>
</protein>
<evidence type="ECO:0000313" key="2">
    <source>
        <dbReference type="Proteomes" id="UP001652445"/>
    </source>
</evidence>
<dbReference type="Pfam" id="PF11213">
    <property type="entry name" value="DUF3006"/>
    <property type="match status" value="1"/>
</dbReference>